<keyword evidence="4" id="KW-0472">Membrane</keyword>
<keyword evidence="2" id="KW-0238">DNA-binding</keyword>
<dbReference type="Gene3D" id="1.10.10.60">
    <property type="entry name" value="Homeodomain-like"/>
    <property type="match status" value="2"/>
</dbReference>
<dbReference type="InterPro" id="IPR009057">
    <property type="entry name" value="Homeodomain-like_sf"/>
</dbReference>
<evidence type="ECO:0000256" key="2">
    <source>
        <dbReference type="ARBA" id="ARBA00023125"/>
    </source>
</evidence>
<gene>
    <name evidence="6" type="ORF">DW794_22285</name>
</gene>
<dbReference type="SUPFAM" id="SSF46689">
    <property type="entry name" value="Homeodomain-like"/>
    <property type="match status" value="1"/>
</dbReference>
<dbReference type="EMBL" id="QSJD01000072">
    <property type="protein sequence ID" value="RHD39921.1"/>
    <property type="molecule type" value="Genomic_DNA"/>
</dbReference>
<evidence type="ECO:0000259" key="5">
    <source>
        <dbReference type="PROSITE" id="PS01124"/>
    </source>
</evidence>
<proteinExistence type="predicted"/>
<dbReference type="GO" id="GO:0003700">
    <property type="term" value="F:DNA-binding transcription factor activity"/>
    <property type="evidence" value="ECO:0007669"/>
    <property type="project" value="InterPro"/>
</dbReference>
<dbReference type="AlphaFoldDB" id="A0A414F211"/>
<protein>
    <submittedName>
        <fullName evidence="6">AraC family transcriptional regulator</fullName>
    </submittedName>
</protein>
<feature type="domain" description="HTH araC/xylS-type" evidence="5">
    <location>
        <begin position="98"/>
        <end position="199"/>
    </location>
</feature>
<keyword evidence="1" id="KW-0805">Transcription regulation</keyword>
<sequence>TYIEWLSIFTYWAVIFGVGCGLLTFLPDKYVFIWILSSIPFYSYLFYSYQNYLLFYEQVENAFEQDIQSEEELLTDTETEPEIVSEKEVPVSYTEIIEKVANWIKTDGYVQQGLTIKELSEILHTNRTYLSAYIKTTYKMTFREWITGLRLEYAKNILKEHPEINIQKLAESSGFLSRSNFIKSFTEKEGCTPGKWKKANLE</sequence>
<dbReference type="Pfam" id="PF12833">
    <property type="entry name" value="HTH_18"/>
    <property type="match status" value="1"/>
</dbReference>
<keyword evidence="3" id="KW-0804">Transcription</keyword>
<dbReference type="PANTHER" id="PTHR43280:SF2">
    <property type="entry name" value="HTH-TYPE TRANSCRIPTIONAL REGULATOR EXSA"/>
    <property type="match status" value="1"/>
</dbReference>
<evidence type="ECO:0000256" key="3">
    <source>
        <dbReference type="ARBA" id="ARBA00023163"/>
    </source>
</evidence>
<dbReference type="PROSITE" id="PS01124">
    <property type="entry name" value="HTH_ARAC_FAMILY_2"/>
    <property type="match status" value="1"/>
</dbReference>
<dbReference type="PROSITE" id="PS00041">
    <property type="entry name" value="HTH_ARAC_FAMILY_1"/>
    <property type="match status" value="1"/>
</dbReference>
<evidence type="ECO:0000256" key="4">
    <source>
        <dbReference type="SAM" id="Phobius"/>
    </source>
</evidence>
<dbReference type="InterPro" id="IPR018062">
    <property type="entry name" value="HTH_AraC-typ_CS"/>
</dbReference>
<feature type="transmembrane region" description="Helical" evidence="4">
    <location>
        <begin position="6"/>
        <end position="26"/>
    </location>
</feature>
<dbReference type="InterPro" id="IPR018060">
    <property type="entry name" value="HTH_AraC"/>
</dbReference>
<organism evidence="6 7">
    <name type="scientific">Bacteroides caccae</name>
    <dbReference type="NCBI Taxonomy" id="47678"/>
    <lineage>
        <taxon>Bacteria</taxon>
        <taxon>Pseudomonadati</taxon>
        <taxon>Bacteroidota</taxon>
        <taxon>Bacteroidia</taxon>
        <taxon>Bacteroidales</taxon>
        <taxon>Bacteroidaceae</taxon>
        <taxon>Bacteroides</taxon>
    </lineage>
</organism>
<keyword evidence="4" id="KW-1133">Transmembrane helix</keyword>
<dbReference type="RefSeq" id="WP_147351329.1">
    <property type="nucleotide sequence ID" value="NZ_QSJD01000072.1"/>
</dbReference>
<keyword evidence="4" id="KW-0812">Transmembrane</keyword>
<comment type="caution">
    <text evidence="6">The sequence shown here is derived from an EMBL/GenBank/DDBJ whole genome shotgun (WGS) entry which is preliminary data.</text>
</comment>
<evidence type="ECO:0000256" key="1">
    <source>
        <dbReference type="ARBA" id="ARBA00023015"/>
    </source>
</evidence>
<dbReference type="SMART" id="SM00342">
    <property type="entry name" value="HTH_ARAC"/>
    <property type="match status" value="1"/>
</dbReference>
<evidence type="ECO:0000313" key="6">
    <source>
        <dbReference type="EMBL" id="RHD39921.1"/>
    </source>
</evidence>
<feature type="non-terminal residue" evidence="6">
    <location>
        <position position="1"/>
    </location>
</feature>
<feature type="transmembrane region" description="Helical" evidence="4">
    <location>
        <begin position="31"/>
        <end position="49"/>
    </location>
</feature>
<dbReference type="GO" id="GO:0043565">
    <property type="term" value="F:sequence-specific DNA binding"/>
    <property type="evidence" value="ECO:0007669"/>
    <property type="project" value="InterPro"/>
</dbReference>
<name>A0A414F211_9BACE</name>
<dbReference type="PANTHER" id="PTHR43280">
    <property type="entry name" value="ARAC-FAMILY TRANSCRIPTIONAL REGULATOR"/>
    <property type="match status" value="1"/>
</dbReference>
<accession>A0A414F211</accession>
<evidence type="ECO:0000313" key="7">
    <source>
        <dbReference type="Proteomes" id="UP000284689"/>
    </source>
</evidence>
<dbReference type="Proteomes" id="UP000284689">
    <property type="component" value="Unassembled WGS sequence"/>
</dbReference>
<reference evidence="6 7" key="1">
    <citation type="submission" date="2018-08" db="EMBL/GenBank/DDBJ databases">
        <title>A genome reference for cultivated species of the human gut microbiota.</title>
        <authorList>
            <person name="Zou Y."/>
            <person name="Xue W."/>
            <person name="Luo G."/>
        </authorList>
    </citation>
    <scope>NUCLEOTIDE SEQUENCE [LARGE SCALE GENOMIC DNA]</scope>
    <source>
        <strain evidence="6 7">AM31-16AC</strain>
    </source>
</reference>